<sequence>MPRKEIEVLISDFISGKTLRDMNIAYNYYLGNQDILNRKIYGFDRNGDKIEIPFAPNNKVVDNLYRRFLDQKVNYLLSKEPTFVSENDEYNKLIKEVFNDEFLKTLFLLGKNAYKYGLSWLYVYYDKDSKLNFKIFDSREIIPIWIDNDHKELDKVIRIFKTKKFNGNSYEDVTNVELYTTDGIKRYTYDNGKLSDVLSDEPYMILDNKAYNWAKLPIIPFKVDETEQPLINRMKTLQDNINLTISDLRNELSNTNYNKILVLKEYDGEPMSFRRNLNTAGFIKVARDGGVETLDMEINIDKYKGTLEELRNSLISNAKGFDTKNDRLGSNPNTTNIKVMYTDIDLDSNGIEREFKTSIKKLLWFINQHYMLLGKGNFEDISLNIVFNKDMLINENEAIEECIKSLAVLSKKTVISQHPWVTDVDLEIKQIKEEMETTDDYDDYIPKPKQADKENETKDGE</sequence>
<name>A0A0E3UUD9_9FUSO</name>
<evidence type="ECO:0000313" key="3">
    <source>
        <dbReference type="Proteomes" id="UP000033103"/>
    </source>
</evidence>
<evidence type="ECO:0000313" key="2">
    <source>
        <dbReference type="EMBL" id="AKC96134.1"/>
    </source>
</evidence>
<dbReference type="PATRIC" id="fig|1069640.6.peg.551"/>
<dbReference type="Pfam" id="PF05133">
    <property type="entry name" value="SPP1_portal"/>
    <property type="match status" value="1"/>
</dbReference>
<feature type="region of interest" description="Disordered" evidence="1">
    <location>
        <begin position="437"/>
        <end position="461"/>
    </location>
</feature>
<dbReference type="InterPro" id="IPR021145">
    <property type="entry name" value="Portal_protein_SPP1_Gp6-like"/>
</dbReference>
<dbReference type="HOGENOM" id="CLU_041766_0_0_0"/>
<dbReference type="KEGG" id="sns:VC03_02840"/>
<organism evidence="2 3">
    <name type="scientific">Sneathia vaginalis</name>
    <dbReference type="NCBI Taxonomy" id="187101"/>
    <lineage>
        <taxon>Bacteria</taxon>
        <taxon>Fusobacteriati</taxon>
        <taxon>Fusobacteriota</taxon>
        <taxon>Fusobacteriia</taxon>
        <taxon>Fusobacteriales</taxon>
        <taxon>Leptotrichiaceae</taxon>
        <taxon>Sneathia</taxon>
    </lineage>
</organism>
<dbReference type="EMBL" id="CP011280">
    <property type="protein sequence ID" value="AKC96134.1"/>
    <property type="molecule type" value="Genomic_DNA"/>
</dbReference>
<proteinExistence type="predicted"/>
<feature type="compositionally biased region" description="Basic and acidic residues" evidence="1">
    <location>
        <begin position="444"/>
        <end position="461"/>
    </location>
</feature>
<dbReference type="AlphaFoldDB" id="A0A0E3UUD9"/>
<gene>
    <name evidence="2" type="ORF">VC03_02840</name>
</gene>
<accession>A0A0E3UUD9</accession>
<protein>
    <recommendedName>
        <fullName evidence="4">Phage portal protein</fullName>
    </recommendedName>
</protein>
<keyword evidence="3" id="KW-1185">Reference proteome</keyword>
<reference evidence="2 3" key="1">
    <citation type="journal article" date="2012" name="BMC Genomics">
        <title>Genomic sequence analysis and characterization of Sneathia amnii sp. nov.</title>
        <authorList>
            <consortium name="Vaginal Microbiome Consortium (additional members)"/>
            <person name="Harwich M.D.Jr."/>
            <person name="Serrano M.G."/>
            <person name="Fettweis J.M."/>
            <person name="Alves J.M."/>
            <person name="Reimers M.A."/>
            <person name="Buck G.A."/>
            <person name="Jefferson K.K."/>
        </authorList>
    </citation>
    <scope>NUCLEOTIDE SEQUENCE [LARGE SCALE GENOMIC DNA]</scope>
    <source>
        <strain evidence="2 3">SN35</strain>
    </source>
</reference>
<evidence type="ECO:0008006" key="4">
    <source>
        <dbReference type="Google" id="ProtNLM"/>
    </source>
</evidence>
<dbReference type="STRING" id="187101.VC03_02840"/>
<dbReference type="Proteomes" id="UP000033103">
    <property type="component" value="Chromosome"/>
</dbReference>
<evidence type="ECO:0000256" key="1">
    <source>
        <dbReference type="SAM" id="MobiDB-lite"/>
    </source>
</evidence>